<dbReference type="InterPro" id="IPR033290">
    <property type="entry name" value="CCDC39"/>
</dbReference>
<dbReference type="Proteomes" id="UP001164746">
    <property type="component" value="Chromosome 15"/>
</dbReference>
<evidence type="ECO:0000256" key="2">
    <source>
        <dbReference type="ARBA" id="ARBA00016725"/>
    </source>
</evidence>
<dbReference type="Pfam" id="PF24161">
    <property type="entry name" value="CCDC39"/>
    <property type="match status" value="1"/>
</dbReference>
<comment type="similarity">
    <text evidence="1">Belongs to the CCDC39 family.</text>
</comment>
<feature type="compositionally biased region" description="Low complexity" evidence="6">
    <location>
        <begin position="878"/>
        <end position="891"/>
    </location>
</feature>
<feature type="coiled-coil region" evidence="5">
    <location>
        <begin position="24"/>
        <end position="128"/>
    </location>
</feature>
<gene>
    <name evidence="7" type="ORF">MAR_014475</name>
</gene>
<dbReference type="PANTHER" id="PTHR18962">
    <property type="entry name" value="COILED-COIL DOMAIN-CONTAINING PROTEIN 39"/>
    <property type="match status" value="1"/>
</dbReference>
<accession>A0ABY7G6V7</accession>
<evidence type="ECO:0000256" key="4">
    <source>
        <dbReference type="ARBA" id="ARBA00045182"/>
    </source>
</evidence>
<dbReference type="PANTHER" id="PTHR18962:SF0">
    <property type="entry name" value="COILED-COIL DOMAIN-CONTAINING PROTEIN 39"/>
    <property type="match status" value="1"/>
</dbReference>
<sequence length="947" mass="111296">MSRGSNRDNNSILSEIEWDEGLSMPVANAENKALEDEVQGKQRNMVKVKGDLEEYEDRIHAMSEHLKNVRQELQHTQGLVNARKKEVETESHLLTIAEREEGRLKQEIKKLEKEVEEFKERKNVFENNIFKQTQKLEEMKSQMNWDQQALEAWLEESARKDEDSMAIQKYSRHDESKIKELSLRMERLTDEAAKKRRQLDHETTETLTAQIELDKTAEDFRKAHQERQELIRQWENTIEQMQRRDKEMDLLAAQLARVKAEVRKREESIKEKQQFLDNEIENNTEQEKRISIAERTAARIRSDYQDAETQRVQFQDELDALKRTVDRTVTDLESTRSQVTQLKKDVQDKENRLRQAKDLRETLIEKLKIVTESNLSAEERAARMDELLEEEDRRQKEIDQELKYLRDLQFKKMNELHETKMKERNSEAEIQGSQAAIRNLNSKIGKLDTDSLKQQEIIYNQDFAVQQLERRINRMQGERSNEEKVALEGRIKDLTDDLEAKNNTHTLLTLQLKRLQDDIRRVSRELEKSGSEKNDLTSKIEELNLYNDSSERELKKIIRSKQDLMVDQNILKLELKRLRDMLNERADEVFSLEKRRLQLETAMKERHQEINIHKEMLGAQVRAVNEERQQISAELHERISKIDKLRKRYEILMVSMAPPEGEEERSQAYYVIKAAQEKEELQREGDDLDARIRKAEKEIRALENTLKLMNNRNETYRKSFNKVTDSSDEMEEKQQLDEQMRAVMDKFKYKRRQIRELQEDLHTMSNTLDNLNRDEDAYVDMVEEKRNKILQLQKELDDQRAKLERVTKQNLRYARELRSAKKSKGETPEEKDFSVRELREFNKNAMQQIGEATQVHPDLAEAANLPTLATGGGRQPGSARSSLSSVRSSASTMKSPTGSALGRAQIGADFGEKAIHKTTGTSSPSVDKERHYTNDNSNHTNYQHNPI</sequence>
<reference evidence="7" key="1">
    <citation type="submission" date="2022-11" db="EMBL/GenBank/DDBJ databases">
        <title>Centuries of genome instability and evolution in soft-shell clam transmissible cancer (bioRxiv).</title>
        <authorList>
            <person name="Hart S.F.M."/>
            <person name="Yonemitsu M.A."/>
            <person name="Giersch R.M."/>
            <person name="Beal B.F."/>
            <person name="Arriagada G."/>
            <person name="Davis B.W."/>
            <person name="Ostrander E.A."/>
            <person name="Goff S.P."/>
            <person name="Metzger M.J."/>
        </authorList>
    </citation>
    <scope>NUCLEOTIDE SEQUENCE</scope>
    <source>
        <strain evidence="7">MELC-2E11</strain>
        <tissue evidence="7">Siphon/mantle</tissue>
    </source>
</reference>
<feature type="coiled-coil region" evidence="5">
    <location>
        <begin position="171"/>
        <end position="401"/>
    </location>
</feature>
<feature type="coiled-coil region" evidence="5">
    <location>
        <begin position="671"/>
        <end position="719"/>
    </location>
</feature>
<evidence type="ECO:0000256" key="6">
    <source>
        <dbReference type="SAM" id="MobiDB-lite"/>
    </source>
</evidence>
<dbReference type="EMBL" id="CP111026">
    <property type="protein sequence ID" value="WAR28771.1"/>
    <property type="molecule type" value="Genomic_DNA"/>
</dbReference>
<evidence type="ECO:0000313" key="7">
    <source>
        <dbReference type="EMBL" id="WAR28771.1"/>
    </source>
</evidence>
<feature type="compositionally biased region" description="Polar residues" evidence="6">
    <location>
        <begin position="934"/>
        <end position="947"/>
    </location>
</feature>
<feature type="coiled-coil region" evidence="5">
    <location>
        <begin position="754"/>
        <end position="823"/>
    </location>
</feature>
<evidence type="ECO:0000256" key="1">
    <source>
        <dbReference type="ARBA" id="ARBA00005805"/>
    </source>
</evidence>
<evidence type="ECO:0000313" key="8">
    <source>
        <dbReference type="Proteomes" id="UP001164746"/>
    </source>
</evidence>
<organism evidence="7 8">
    <name type="scientific">Mya arenaria</name>
    <name type="common">Soft-shell clam</name>
    <dbReference type="NCBI Taxonomy" id="6604"/>
    <lineage>
        <taxon>Eukaryota</taxon>
        <taxon>Metazoa</taxon>
        <taxon>Spiralia</taxon>
        <taxon>Lophotrochozoa</taxon>
        <taxon>Mollusca</taxon>
        <taxon>Bivalvia</taxon>
        <taxon>Autobranchia</taxon>
        <taxon>Heteroconchia</taxon>
        <taxon>Euheterodonta</taxon>
        <taxon>Imparidentia</taxon>
        <taxon>Neoheterodontei</taxon>
        <taxon>Myida</taxon>
        <taxon>Myoidea</taxon>
        <taxon>Myidae</taxon>
        <taxon>Mya</taxon>
    </lineage>
</organism>
<proteinExistence type="inferred from homology"/>
<comment type="function">
    <text evidence="4">Required for assembly of dynein regulatory complex (DRC) and inner dynein arm (IDA) complexes, which are responsible for ciliary beat regulation, thereby playing a central role in motility in cilia and flagella. Probably acts together with CCDC40 to form a molecular ruler that determines the 96 nanometer (nm) repeat length and arrangements of components in cilia and flagella. Not required for outer dynein arm complexes assembly.</text>
</comment>
<keyword evidence="3 5" id="KW-0175">Coiled coil</keyword>
<protein>
    <recommendedName>
        <fullName evidence="2">Coiled-coil domain-containing protein 39</fullName>
    </recommendedName>
</protein>
<evidence type="ECO:0000256" key="3">
    <source>
        <dbReference type="ARBA" id="ARBA00023054"/>
    </source>
</evidence>
<feature type="region of interest" description="Disordered" evidence="6">
    <location>
        <begin position="866"/>
        <end position="947"/>
    </location>
</feature>
<keyword evidence="8" id="KW-1185">Reference proteome</keyword>
<feature type="coiled-coil region" evidence="5">
    <location>
        <begin position="465"/>
        <end position="553"/>
    </location>
</feature>
<evidence type="ECO:0000256" key="5">
    <source>
        <dbReference type="SAM" id="Coils"/>
    </source>
</evidence>
<feature type="region of interest" description="Disordered" evidence="6">
    <location>
        <begin position="1"/>
        <end position="20"/>
    </location>
</feature>
<name>A0ABY7G6V7_MYAAR</name>